<keyword evidence="2" id="KW-0472">Membrane</keyword>
<proteinExistence type="predicted"/>
<dbReference type="Gene3D" id="2.60.40.10">
    <property type="entry name" value="Immunoglobulins"/>
    <property type="match status" value="2"/>
</dbReference>
<sequence>MLRAGCAPRQTRDFSLCSDGIFEQLRQFRAPRELGKTCESGAVPVPAKATLLLTINWISRSLYCQGPEEGTHTEEALSAVVNSSVELQCSVDDYRFALWLFIPTNNKQPITLSSGDRIFNSEEYALSILEEVNITTYSLEILSVIEDMEGTYSCREQGATKVDITLLVEVPPSVWVEKDGLRVNSRITARIDETFDFSCVALGGRPTVSLSWNINDNHSLSVTHKKFENGTSSTLHYKPSKGDVRLSCITNGQIAAARVKVVLQVNVLCKGRYNTLFTFSSALVKLNDVFFIRL</sequence>
<dbReference type="SMART" id="SM00409">
    <property type="entry name" value="IG"/>
    <property type="match status" value="1"/>
</dbReference>
<evidence type="ECO:0000256" key="2">
    <source>
        <dbReference type="ARBA" id="ARBA00023136"/>
    </source>
</evidence>
<dbReference type="SUPFAM" id="SSF48726">
    <property type="entry name" value="Immunoglobulin"/>
    <property type="match status" value="1"/>
</dbReference>
<dbReference type="InterPro" id="IPR003599">
    <property type="entry name" value="Ig_sub"/>
</dbReference>
<dbReference type="InterPro" id="IPR013783">
    <property type="entry name" value="Ig-like_fold"/>
</dbReference>
<evidence type="ECO:0000256" key="1">
    <source>
        <dbReference type="ARBA" id="ARBA00004167"/>
    </source>
</evidence>
<evidence type="ECO:0000256" key="3">
    <source>
        <dbReference type="ARBA" id="ARBA00023157"/>
    </source>
</evidence>
<comment type="caution">
    <text evidence="5">The sequence shown here is derived from an EMBL/GenBank/DDBJ whole genome shotgun (WGS) entry which is preliminary data.</text>
</comment>
<keyword evidence="3" id="KW-1015">Disulfide bond</keyword>
<accession>A0A9Q0YS45</accession>
<dbReference type="PROSITE" id="PS50835">
    <property type="entry name" value="IG_LIKE"/>
    <property type="match status" value="1"/>
</dbReference>
<evidence type="ECO:0000259" key="4">
    <source>
        <dbReference type="PROSITE" id="PS50835"/>
    </source>
</evidence>
<organism evidence="5 6">
    <name type="scientific">Holothuria leucospilota</name>
    <name type="common">Black long sea cucumber</name>
    <name type="synonym">Mertensiothuria leucospilota</name>
    <dbReference type="NCBI Taxonomy" id="206669"/>
    <lineage>
        <taxon>Eukaryota</taxon>
        <taxon>Metazoa</taxon>
        <taxon>Echinodermata</taxon>
        <taxon>Eleutherozoa</taxon>
        <taxon>Echinozoa</taxon>
        <taxon>Holothuroidea</taxon>
        <taxon>Aspidochirotacea</taxon>
        <taxon>Aspidochirotida</taxon>
        <taxon>Holothuriidae</taxon>
        <taxon>Holothuria</taxon>
    </lineage>
</organism>
<dbReference type="AlphaFoldDB" id="A0A9Q0YS45"/>
<dbReference type="InterPro" id="IPR036179">
    <property type="entry name" value="Ig-like_dom_sf"/>
</dbReference>
<evidence type="ECO:0000313" key="6">
    <source>
        <dbReference type="Proteomes" id="UP001152320"/>
    </source>
</evidence>
<name>A0A9Q0YS45_HOLLE</name>
<dbReference type="InterPro" id="IPR007110">
    <property type="entry name" value="Ig-like_dom"/>
</dbReference>
<keyword evidence="6" id="KW-1185">Reference proteome</keyword>
<protein>
    <recommendedName>
        <fullName evidence="4">Ig-like domain-containing protein</fullName>
    </recommendedName>
</protein>
<gene>
    <name evidence="5" type="ORF">HOLleu_34419</name>
</gene>
<dbReference type="Proteomes" id="UP001152320">
    <property type="component" value="Chromosome 18"/>
</dbReference>
<reference evidence="5" key="1">
    <citation type="submission" date="2021-10" db="EMBL/GenBank/DDBJ databases">
        <title>Tropical sea cucumber genome reveals ecological adaptation and Cuvierian tubules defense mechanism.</title>
        <authorList>
            <person name="Chen T."/>
        </authorList>
    </citation>
    <scope>NUCLEOTIDE SEQUENCE</scope>
    <source>
        <strain evidence="5">Nanhai2018</strain>
        <tissue evidence="5">Muscle</tissue>
    </source>
</reference>
<dbReference type="InterPro" id="IPR013162">
    <property type="entry name" value="CD80_C2-set"/>
</dbReference>
<feature type="domain" description="Ig-like" evidence="4">
    <location>
        <begin position="172"/>
        <end position="260"/>
    </location>
</feature>
<dbReference type="Pfam" id="PF08205">
    <property type="entry name" value="C2-set_2"/>
    <property type="match status" value="1"/>
</dbReference>
<dbReference type="GO" id="GO:0016020">
    <property type="term" value="C:membrane"/>
    <property type="evidence" value="ECO:0007669"/>
    <property type="project" value="UniProtKB-SubCell"/>
</dbReference>
<comment type="subcellular location">
    <subcellularLocation>
        <location evidence="1">Membrane</location>
        <topology evidence="1">Single-pass membrane protein</topology>
    </subcellularLocation>
</comment>
<evidence type="ECO:0000313" key="5">
    <source>
        <dbReference type="EMBL" id="KAJ8024496.1"/>
    </source>
</evidence>
<dbReference type="EMBL" id="JAIZAY010000018">
    <property type="protein sequence ID" value="KAJ8024496.1"/>
    <property type="molecule type" value="Genomic_DNA"/>
</dbReference>